<feature type="domain" description="Alpha/beta hydrolase fold-3" evidence="3">
    <location>
        <begin position="520"/>
        <end position="580"/>
    </location>
</feature>
<feature type="domain" description="Alpha/beta hydrolase fold-3" evidence="3">
    <location>
        <begin position="337"/>
        <end position="434"/>
    </location>
</feature>
<dbReference type="InterPro" id="IPR050300">
    <property type="entry name" value="GDXG_lipolytic_enzyme"/>
</dbReference>
<dbReference type="AlphaFoldDB" id="F0Y108"/>
<evidence type="ECO:0000259" key="3">
    <source>
        <dbReference type="Pfam" id="PF07859"/>
    </source>
</evidence>
<dbReference type="SUPFAM" id="SSF53474">
    <property type="entry name" value="alpha/beta-Hydrolases"/>
    <property type="match status" value="1"/>
</dbReference>
<evidence type="ECO:0000313" key="5">
    <source>
        <dbReference type="Proteomes" id="UP000002729"/>
    </source>
</evidence>
<dbReference type="EMBL" id="GL833122">
    <property type="protein sequence ID" value="EGB11306.1"/>
    <property type="molecule type" value="Genomic_DNA"/>
</dbReference>
<dbReference type="RefSeq" id="XP_009033688.1">
    <property type="nucleotide sequence ID" value="XM_009035440.1"/>
</dbReference>
<dbReference type="PANTHER" id="PTHR48081:SF30">
    <property type="entry name" value="ACETYL-HYDROLASE LIPR-RELATED"/>
    <property type="match status" value="1"/>
</dbReference>
<dbReference type="Gene3D" id="3.40.50.1820">
    <property type="entry name" value="alpha/beta hydrolase"/>
    <property type="match status" value="1"/>
</dbReference>
<keyword evidence="5" id="KW-1185">Reference proteome</keyword>
<dbReference type="Pfam" id="PF07859">
    <property type="entry name" value="Abhydrolase_3"/>
    <property type="match status" value="2"/>
</dbReference>
<name>F0Y108_AURAN</name>
<feature type="signal peptide" evidence="2">
    <location>
        <begin position="1"/>
        <end position="18"/>
    </location>
</feature>
<reference evidence="4 5" key="1">
    <citation type="journal article" date="2011" name="Proc. Natl. Acad. Sci. U.S.A.">
        <title>Niche of harmful alga Aureococcus anophagefferens revealed through ecogenomics.</title>
        <authorList>
            <person name="Gobler C.J."/>
            <person name="Berry D.L."/>
            <person name="Dyhrman S.T."/>
            <person name="Wilhelm S.W."/>
            <person name="Salamov A."/>
            <person name="Lobanov A.V."/>
            <person name="Zhang Y."/>
            <person name="Collier J.L."/>
            <person name="Wurch L.L."/>
            <person name="Kustka A.B."/>
            <person name="Dill B.D."/>
            <person name="Shah M."/>
            <person name="VerBerkmoes N.C."/>
            <person name="Kuo A."/>
            <person name="Terry A."/>
            <person name="Pangilinan J."/>
            <person name="Lindquist E.A."/>
            <person name="Lucas S."/>
            <person name="Paulsen I.T."/>
            <person name="Hattenrath-Lehmann T.K."/>
            <person name="Talmage S.C."/>
            <person name="Walker E.A."/>
            <person name="Koch F."/>
            <person name="Burson A.M."/>
            <person name="Marcoval M.A."/>
            <person name="Tang Y.Z."/>
            <person name="Lecleir G.R."/>
            <person name="Coyne K.J."/>
            <person name="Berg G.M."/>
            <person name="Bertrand E.M."/>
            <person name="Saito M.A."/>
            <person name="Gladyshev V.N."/>
            <person name="Grigoriev I.V."/>
        </authorList>
    </citation>
    <scope>NUCLEOTIDE SEQUENCE [LARGE SCALE GENOMIC DNA]</scope>
    <source>
        <strain evidence="5">CCMP 1984</strain>
    </source>
</reference>
<accession>F0Y108</accession>
<evidence type="ECO:0000313" key="4">
    <source>
        <dbReference type="EMBL" id="EGB11306.1"/>
    </source>
</evidence>
<dbReference type="PANTHER" id="PTHR48081">
    <property type="entry name" value="AB HYDROLASE SUPERFAMILY PROTEIN C4A8.06C"/>
    <property type="match status" value="1"/>
</dbReference>
<dbReference type="InterPro" id="IPR013094">
    <property type="entry name" value="AB_hydrolase_3"/>
</dbReference>
<dbReference type="KEGG" id="aaf:AURANDRAFT_70850"/>
<organism evidence="5">
    <name type="scientific">Aureococcus anophagefferens</name>
    <name type="common">Harmful bloom alga</name>
    <dbReference type="NCBI Taxonomy" id="44056"/>
    <lineage>
        <taxon>Eukaryota</taxon>
        <taxon>Sar</taxon>
        <taxon>Stramenopiles</taxon>
        <taxon>Ochrophyta</taxon>
        <taxon>Pelagophyceae</taxon>
        <taxon>Pelagomonadales</taxon>
        <taxon>Pelagomonadaceae</taxon>
        <taxon>Aureococcus</taxon>
    </lineage>
</organism>
<evidence type="ECO:0000256" key="1">
    <source>
        <dbReference type="ARBA" id="ARBA00022801"/>
    </source>
</evidence>
<dbReference type="InterPro" id="IPR029058">
    <property type="entry name" value="AB_hydrolase_fold"/>
</dbReference>
<dbReference type="InParanoid" id="F0Y108"/>
<keyword evidence="2" id="KW-0732">Signal</keyword>
<dbReference type="Proteomes" id="UP000002729">
    <property type="component" value="Unassembled WGS sequence"/>
</dbReference>
<feature type="chain" id="PRO_5003261253" evidence="2">
    <location>
        <begin position="19"/>
        <end position="616"/>
    </location>
</feature>
<dbReference type="eggNOG" id="KOG1515">
    <property type="taxonomic scope" value="Eukaryota"/>
</dbReference>
<dbReference type="GO" id="GO:0004806">
    <property type="term" value="F:triacylglycerol lipase activity"/>
    <property type="evidence" value="ECO:0007669"/>
    <property type="project" value="TreeGrafter"/>
</dbReference>
<gene>
    <name evidence="4" type="ORF">AURANDRAFT_70850</name>
</gene>
<dbReference type="GeneID" id="20227954"/>
<evidence type="ECO:0000256" key="2">
    <source>
        <dbReference type="SAM" id="SignalP"/>
    </source>
</evidence>
<keyword evidence="1" id="KW-0378">Hydrolase</keyword>
<sequence length="616" mass="66337">MLLGGFASIALALASVSPDVLPPNALPPNALPNADASLPAPKALKPCRGESDCISSAGTESPNHFQAPLALGAGGRAAAYRGAVGALREAGCAVRGDAATYVVASCPDGDDVELLLRDDVATFRAAARRKGLTPPWCTEKNCINGSMAQRKRVLALGAKLGWSPIDSTNMEDEGRWTPIFFNTDAAAKREDLVAVRRGGPTRRGKLIVGGVFCFTCFKLGAKPWLLVGAFAYTLYWTFGSRDDAAEYRFLDAEESKPIVEEHVGEYQAKERTRDRKKRRPLQRWGGRTWETAPRHLLALRDFDEAFLDRVPDAGVAFEPCAAGFWSLPPDPAPSVVVLFLHGGSYSAYAPDDPWYRALASRIAAASRVAVLSARYRLAPAHPFPAALDDARAALAAARDRAGRVVLFGDSAGAGLAAALALEGGAAGLAALSGLFDLTASGRSYATRRFRGGGGDPIFRDGPDEERRSTIRDGLVYLGRVDGDGDAREDDVERVLRSLPRRRTWCCWRRAPVGDAELLETLRDGRLSPRFAPSLKRLPRSLLLVGDAEVLLDDTLALAARAARDGVAVDVAVFERMWHDWPLYRDCRAVGGGAVLEEADAAIALIAAWLRRHFVDV</sequence>
<protein>
    <submittedName>
        <fullName evidence="4">Expressed protein</fullName>
    </submittedName>
</protein>
<proteinExistence type="predicted"/>